<evidence type="ECO:0000259" key="2">
    <source>
        <dbReference type="PROSITE" id="PS51144"/>
    </source>
</evidence>
<dbReference type="GO" id="GO:0005886">
    <property type="term" value="C:plasma membrane"/>
    <property type="evidence" value="ECO:0007669"/>
    <property type="project" value="TreeGrafter"/>
</dbReference>
<dbReference type="AlphaFoldDB" id="A0A7S2P2Q1"/>
<dbReference type="SUPFAM" id="SSF51069">
    <property type="entry name" value="Carbonic anhydrase"/>
    <property type="match status" value="1"/>
</dbReference>
<dbReference type="PROSITE" id="PS51144">
    <property type="entry name" value="ALPHA_CA_2"/>
    <property type="match status" value="1"/>
</dbReference>
<dbReference type="GO" id="GO:0004089">
    <property type="term" value="F:carbonate dehydratase activity"/>
    <property type="evidence" value="ECO:0007669"/>
    <property type="project" value="InterPro"/>
</dbReference>
<feature type="domain" description="Alpha-carbonic anhydrase" evidence="2">
    <location>
        <begin position="1"/>
        <end position="82"/>
    </location>
</feature>
<dbReference type="InterPro" id="IPR023561">
    <property type="entry name" value="Carbonic_anhydrase_a-class"/>
</dbReference>
<dbReference type="EMBL" id="HBGY01012324">
    <property type="protein sequence ID" value="CAD9572416.1"/>
    <property type="molecule type" value="Transcribed_RNA"/>
</dbReference>
<proteinExistence type="predicted"/>
<dbReference type="Pfam" id="PF00194">
    <property type="entry name" value="Carb_anhydrase"/>
    <property type="match status" value="1"/>
</dbReference>
<sequence length="101" mass="12010">MWPTIWYYRYDGSLTTPPCTPNVHWRVLDEPMKISRKQFKQLAKLLVSYRNDECEPASFASPKGEMFRPLQPTNPDNQWHTVHCTKENFEGTLYDTEDLDR</sequence>
<gene>
    <name evidence="3" type="ORF">LDAN0321_LOCUS7845</name>
</gene>
<dbReference type="PANTHER" id="PTHR18952">
    <property type="entry name" value="CARBONIC ANHYDRASE"/>
    <property type="match status" value="1"/>
</dbReference>
<dbReference type="InterPro" id="IPR036398">
    <property type="entry name" value="CA_dom_sf"/>
</dbReference>
<feature type="region of interest" description="Disordered" evidence="1">
    <location>
        <begin position="60"/>
        <end position="79"/>
    </location>
</feature>
<accession>A0A7S2P2Q1</accession>
<protein>
    <recommendedName>
        <fullName evidence="2">Alpha-carbonic anhydrase domain-containing protein</fullName>
    </recommendedName>
</protein>
<reference evidence="3" key="1">
    <citation type="submission" date="2021-01" db="EMBL/GenBank/DDBJ databases">
        <authorList>
            <person name="Corre E."/>
            <person name="Pelletier E."/>
            <person name="Niang G."/>
            <person name="Scheremetjew M."/>
            <person name="Finn R."/>
            <person name="Kale V."/>
            <person name="Holt S."/>
            <person name="Cochrane G."/>
            <person name="Meng A."/>
            <person name="Brown T."/>
            <person name="Cohen L."/>
        </authorList>
    </citation>
    <scope>NUCLEOTIDE SEQUENCE</scope>
    <source>
        <strain evidence="3">B650</strain>
    </source>
</reference>
<dbReference type="InterPro" id="IPR001148">
    <property type="entry name" value="CA_dom"/>
</dbReference>
<evidence type="ECO:0000256" key="1">
    <source>
        <dbReference type="SAM" id="MobiDB-lite"/>
    </source>
</evidence>
<evidence type="ECO:0000313" key="3">
    <source>
        <dbReference type="EMBL" id="CAD9572416.1"/>
    </source>
</evidence>
<name>A0A7S2P2Q1_9STRA</name>
<dbReference type="Gene3D" id="3.10.200.10">
    <property type="entry name" value="Alpha carbonic anhydrase"/>
    <property type="match status" value="1"/>
</dbReference>
<organism evidence="3">
    <name type="scientific">Leptocylindrus danicus</name>
    <dbReference type="NCBI Taxonomy" id="163516"/>
    <lineage>
        <taxon>Eukaryota</taxon>
        <taxon>Sar</taxon>
        <taxon>Stramenopiles</taxon>
        <taxon>Ochrophyta</taxon>
        <taxon>Bacillariophyta</taxon>
        <taxon>Coscinodiscophyceae</taxon>
        <taxon>Chaetocerotophycidae</taxon>
        <taxon>Leptocylindrales</taxon>
        <taxon>Leptocylindraceae</taxon>
        <taxon>Leptocylindrus</taxon>
    </lineage>
</organism>
<dbReference type="GO" id="GO:0008270">
    <property type="term" value="F:zinc ion binding"/>
    <property type="evidence" value="ECO:0007669"/>
    <property type="project" value="InterPro"/>
</dbReference>
<dbReference type="PANTHER" id="PTHR18952:SF134">
    <property type="entry name" value="CARBONIC ANHYDRASE 15"/>
    <property type="match status" value="1"/>
</dbReference>